<reference evidence="1" key="1">
    <citation type="submission" date="2024-02" db="EMBL/GenBank/DDBJ databases">
        <authorList>
            <consortium name="ELIXIR-Norway"/>
            <consortium name="Elixir Norway"/>
        </authorList>
    </citation>
    <scope>NUCLEOTIDE SEQUENCE</scope>
</reference>
<organism evidence="1 2">
    <name type="scientific">Sphagnum troendelagicum</name>
    <dbReference type="NCBI Taxonomy" id="128251"/>
    <lineage>
        <taxon>Eukaryota</taxon>
        <taxon>Viridiplantae</taxon>
        <taxon>Streptophyta</taxon>
        <taxon>Embryophyta</taxon>
        <taxon>Bryophyta</taxon>
        <taxon>Sphagnophytina</taxon>
        <taxon>Sphagnopsida</taxon>
        <taxon>Sphagnales</taxon>
        <taxon>Sphagnaceae</taxon>
        <taxon>Sphagnum</taxon>
    </lineage>
</organism>
<dbReference type="EMBL" id="OZ019906">
    <property type="protein sequence ID" value="CAK9204100.1"/>
    <property type="molecule type" value="Genomic_DNA"/>
</dbReference>
<sequence>MIFVGLKSKRELEQLRVLGALAFHTGTFMLLAPNVDTEKALQSRNHAAYRSLHRLKTVFHNVFVLKRCLSTHDDMQGANKVQIRCAISRRARSKSRSSNYR</sequence>
<dbReference type="Proteomes" id="UP001497512">
    <property type="component" value="Chromosome 14"/>
</dbReference>
<protein>
    <submittedName>
        <fullName evidence="1">Uncharacterized protein</fullName>
    </submittedName>
</protein>
<proteinExistence type="predicted"/>
<accession>A0ABP0TWE8</accession>
<keyword evidence="2" id="KW-1185">Reference proteome</keyword>
<evidence type="ECO:0000313" key="2">
    <source>
        <dbReference type="Proteomes" id="UP001497512"/>
    </source>
</evidence>
<gene>
    <name evidence="1" type="ORF">CSSPTR1EN2_LOCUS7217</name>
</gene>
<name>A0ABP0TWE8_9BRYO</name>
<evidence type="ECO:0000313" key="1">
    <source>
        <dbReference type="EMBL" id="CAK9204100.1"/>
    </source>
</evidence>